<dbReference type="GeneID" id="14907674"/>
<evidence type="ECO:0000313" key="1">
    <source>
        <dbReference type="EMBL" id="EGR31555.1"/>
    </source>
</evidence>
<protein>
    <submittedName>
        <fullName evidence="1">Uncharacterized protein</fullName>
    </submittedName>
</protein>
<gene>
    <name evidence="1" type="ORF">IMG5_107750</name>
</gene>
<dbReference type="RefSeq" id="XP_004035041.1">
    <property type="nucleotide sequence ID" value="XM_004034993.1"/>
</dbReference>
<dbReference type="AlphaFoldDB" id="G0QTC0"/>
<keyword evidence="2" id="KW-1185">Reference proteome</keyword>
<accession>G0QTC0</accession>
<dbReference type="EMBL" id="GL983849">
    <property type="protein sequence ID" value="EGR31555.1"/>
    <property type="molecule type" value="Genomic_DNA"/>
</dbReference>
<proteinExistence type="predicted"/>
<evidence type="ECO:0000313" key="2">
    <source>
        <dbReference type="Proteomes" id="UP000008983"/>
    </source>
</evidence>
<dbReference type="Proteomes" id="UP000008983">
    <property type="component" value="Unassembled WGS sequence"/>
</dbReference>
<name>G0QTC0_ICHMU</name>
<dbReference type="OrthoDB" id="312503at2759"/>
<organism evidence="1 2">
    <name type="scientific">Ichthyophthirius multifiliis</name>
    <name type="common">White spot disease agent</name>
    <name type="synonym">Ich</name>
    <dbReference type="NCBI Taxonomy" id="5932"/>
    <lineage>
        <taxon>Eukaryota</taxon>
        <taxon>Sar</taxon>
        <taxon>Alveolata</taxon>
        <taxon>Ciliophora</taxon>
        <taxon>Intramacronucleata</taxon>
        <taxon>Oligohymenophorea</taxon>
        <taxon>Hymenostomatida</taxon>
        <taxon>Ophryoglenina</taxon>
        <taxon>Ichthyophthirius</taxon>
    </lineage>
</organism>
<dbReference type="STRING" id="857967.G0QTC0"/>
<reference evidence="1 2" key="1">
    <citation type="submission" date="2011-07" db="EMBL/GenBank/DDBJ databases">
        <authorList>
            <person name="Coyne R."/>
            <person name="Brami D."/>
            <person name="Johnson J."/>
            <person name="Hostetler J."/>
            <person name="Hannick L."/>
            <person name="Clark T."/>
            <person name="Cassidy-Hanley D."/>
            <person name="Inman J."/>
        </authorList>
    </citation>
    <scope>NUCLEOTIDE SEQUENCE [LARGE SCALE GENOMIC DNA]</scope>
    <source>
        <strain evidence="1 2">G5</strain>
    </source>
</reference>
<sequence>MIGQFRVEEFILPKYDDIISSSQGDFFGTKAKVQKHLSKIVELELEKGIKMQNQMQMQEEIGIYDLEMNKYLKILVEFLFLEKPLFSKEMIFYVIQEKNKLHLSPLQMMQKPVFWNLDHSLQFYFNPDFLVLADNYCDQFNFQIDELTENDQNEGLLEQSIDGFQDENNNKIIKKKSFVINPGNFEKNNTFTLVYPISGEIQDCQI</sequence>
<dbReference type="InParanoid" id="G0QTC0"/>